<dbReference type="AlphaFoldDB" id="G7YL65"/>
<evidence type="ECO:0000313" key="1">
    <source>
        <dbReference type="EMBL" id="GAA53696.1"/>
    </source>
</evidence>
<accession>G7YL65</accession>
<reference key="2">
    <citation type="submission" date="2011-10" db="EMBL/GenBank/DDBJ databases">
        <title>The genome and transcriptome sequence of Clonorchis sinensis provide insights into the carcinogenic liver fluke.</title>
        <authorList>
            <person name="Wang X."/>
            <person name="Huang Y."/>
            <person name="Chen W."/>
            <person name="Liu H."/>
            <person name="Guo L."/>
            <person name="Chen Y."/>
            <person name="Luo F."/>
            <person name="Zhou W."/>
            <person name="Sun J."/>
            <person name="Mao Q."/>
            <person name="Liang P."/>
            <person name="Zhou C."/>
            <person name="Tian Y."/>
            <person name="Men J."/>
            <person name="Lv X."/>
            <person name="Huang L."/>
            <person name="Zhou J."/>
            <person name="Hu Y."/>
            <person name="Li R."/>
            <person name="Zhang F."/>
            <person name="Lei H."/>
            <person name="Li X."/>
            <person name="Hu X."/>
            <person name="Liang C."/>
            <person name="Xu J."/>
            <person name="Wu Z."/>
            <person name="Yu X."/>
        </authorList>
    </citation>
    <scope>NUCLEOTIDE SEQUENCE</scope>
    <source>
        <strain>Henan</strain>
    </source>
</reference>
<reference evidence="1" key="1">
    <citation type="journal article" date="2011" name="Genome Biol.">
        <title>The draft genome of the carcinogenic human liver fluke Clonorchis sinensis.</title>
        <authorList>
            <person name="Wang X."/>
            <person name="Chen W."/>
            <person name="Huang Y."/>
            <person name="Sun J."/>
            <person name="Men J."/>
            <person name="Liu H."/>
            <person name="Luo F."/>
            <person name="Guo L."/>
            <person name="Lv X."/>
            <person name="Deng C."/>
            <person name="Zhou C."/>
            <person name="Fan Y."/>
            <person name="Li X."/>
            <person name="Huang L."/>
            <person name="Hu Y."/>
            <person name="Liang C."/>
            <person name="Hu X."/>
            <person name="Xu J."/>
            <person name="Yu X."/>
        </authorList>
    </citation>
    <scope>NUCLEOTIDE SEQUENCE [LARGE SCALE GENOMIC DNA]</scope>
    <source>
        <strain evidence="1">Henan</strain>
    </source>
</reference>
<proteinExistence type="predicted"/>
<protein>
    <submittedName>
        <fullName evidence="1">Uncharacterized protein</fullName>
    </submittedName>
</protein>
<dbReference type="EMBL" id="DF143566">
    <property type="protein sequence ID" value="GAA53696.1"/>
    <property type="molecule type" value="Genomic_DNA"/>
</dbReference>
<dbReference type="Proteomes" id="UP000008909">
    <property type="component" value="Unassembled WGS sequence"/>
</dbReference>
<keyword evidence="2" id="KW-1185">Reference proteome</keyword>
<sequence>MANEFHSQCRSGLCAYTKETISDDWDSVIINITPSSKFKIKRECTQSSCEARYYGIHLKDEVTTCVLKHVPNHVGLLKICMTIGLRTCFKETELYKLLREKMLGFPKRKVFTVDSDTINGKYQSKTVLQPRNGRHICDNRTGDTSLWELDHFWTRRLTQVVRLMYIYGQFRFTWKTRQYTLYRTHNKLLSSPPCVSSGPMYDKADGMVYKELLNVQGWLVAENTGLGEVVAAYVEWTYFEVDQWY</sequence>
<name>G7YL65_CLOSI</name>
<evidence type="ECO:0000313" key="2">
    <source>
        <dbReference type="Proteomes" id="UP000008909"/>
    </source>
</evidence>
<gene>
    <name evidence="1" type="ORF">CLF_110796</name>
</gene>
<organism evidence="1 2">
    <name type="scientific">Clonorchis sinensis</name>
    <name type="common">Chinese liver fluke</name>
    <dbReference type="NCBI Taxonomy" id="79923"/>
    <lineage>
        <taxon>Eukaryota</taxon>
        <taxon>Metazoa</taxon>
        <taxon>Spiralia</taxon>
        <taxon>Lophotrochozoa</taxon>
        <taxon>Platyhelminthes</taxon>
        <taxon>Trematoda</taxon>
        <taxon>Digenea</taxon>
        <taxon>Opisthorchiida</taxon>
        <taxon>Opisthorchiata</taxon>
        <taxon>Opisthorchiidae</taxon>
        <taxon>Clonorchis</taxon>
    </lineage>
</organism>